<dbReference type="EC" id="2.4.1.16" evidence="2"/>
<evidence type="ECO:0000256" key="3">
    <source>
        <dbReference type="ARBA" id="ARBA00022475"/>
    </source>
</evidence>
<feature type="transmembrane region" description="Helical" evidence="14">
    <location>
        <begin position="1069"/>
        <end position="1085"/>
    </location>
</feature>
<feature type="compositionally biased region" description="Basic residues" evidence="13">
    <location>
        <begin position="1214"/>
        <end position="1228"/>
    </location>
</feature>
<proteinExistence type="inferred from homology"/>
<dbReference type="FunFam" id="3.90.550.10:FF:000139">
    <property type="entry name" value="Chitin synthase 8"/>
    <property type="match status" value="1"/>
</dbReference>
<feature type="transmembrane region" description="Helical" evidence="14">
    <location>
        <begin position="183"/>
        <end position="205"/>
    </location>
</feature>
<comment type="subcellular location">
    <subcellularLocation>
        <location evidence="1">Cell membrane</location>
        <topology evidence="1">Multi-pass membrane protein</topology>
    </subcellularLocation>
</comment>
<feature type="transmembrane region" description="Helical" evidence="14">
    <location>
        <begin position="456"/>
        <end position="481"/>
    </location>
</feature>
<feature type="transmembrane region" description="Helical" evidence="14">
    <location>
        <begin position="1323"/>
        <end position="1344"/>
    </location>
</feature>
<dbReference type="GO" id="GO:0006031">
    <property type="term" value="P:chitin biosynthetic process"/>
    <property type="evidence" value="ECO:0007669"/>
    <property type="project" value="TreeGrafter"/>
</dbReference>
<feature type="transmembrane region" description="Helical" evidence="14">
    <location>
        <begin position="304"/>
        <end position="324"/>
    </location>
</feature>
<feature type="transmembrane region" description="Helical" evidence="14">
    <location>
        <begin position="88"/>
        <end position="113"/>
    </location>
</feature>
<feature type="transmembrane region" description="Helical" evidence="14">
    <location>
        <begin position="47"/>
        <end position="68"/>
    </location>
</feature>
<reference evidence="16 17" key="1">
    <citation type="submission" date="2024-02" db="EMBL/GenBank/DDBJ databases">
        <title>Chromosome-scale genome assembly of the rough periwinkle Littorina saxatilis.</title>
        <authorList>
            <person name="De Jode A."/>
            <person name="Faria R."/>
            <person name="Formenti G."/>
            <person name="Sims Y."/>
            <person name="Smith T.P."/>
            <person name="Tracey A."/>
            <person name="Wood J.M.D."/>
            <person name="Zagrodzka Z.B."/>
            <person name="Johannesson K."/>
            <person name="Butlin R.K."/>
            <person name="Leder E.H."/>
        </authorList>
    </citation>
    <scope>NUCLEOTIDE SEQUENCE [LARGE SCALE GENOMIC DNA]</scope>
    <source>
        <strain evidence="16">Snail1</strain>
        <tissue evidence="16">Muscle</tissue>
    </source>
</reference>
<dbReference type="GO" id="GO:0005886">
    <property type="term" value="C:plasma membrane"/>
    <property type="evidence" value="ECO:0007669"/>
    <property type="project" value="UniProtKB-SubCell"/>
</dbReference>
<feature type="transmembrane region" description="Helical" evidence="14">
    <location>
        <begin position="152"/>
        <end position="171"/>
    </location>
</feature>
<feature type="transmembrane region" description="Helical" evidence="14">
    <location>
        <begin position="1364"/>
        <end position="1385"/>
    </location>
</feature>
<dbReference type="GO" id="GO:0004100">
    <property type="term" value="F:chitin synthase activity"/>
    <property type="evidence" value="ECO:0007669"/>
    <property type="project" value="UniProtKB-EC"/>
</dbReference>
<evidence type="ECO:0000259" key="15">
    <source>
        <dbReference type="Pfam" id="PF23000"/>
    </source>
</evidence>
<keyword evidence="9 14" id="KW-0472">Membrane</keyword>
<evidence type="ECO:0000256" key="9">
    <source>
        <dbReference type="ARBA" id="ARBA00023136"/>
    </source>
</evidence>
<dbReference type="PANTHER" id="PTHR22914">
    <property type="entry name" value="CHITIN SYNTHASE"/>
    <property type="match status" value="1"/>
</dbReference>
<evidence type="ECO:0000256" key="1">
    <source>
        <dbReference type="ARBA" id="ARBA00004651"/>
    </source>
</evidence>
<feature type="region of interest" description="Disordered" evidence="13">
    <location>
        <begin position="1496"/>
        <end position="1532"/>
    </location>
</feature>
<dbReference type="InterPro" id="IPR004835">
    <property type="entry name" value="Chitin_synth"/>
</dbReference>
<evidence type="ECO:0000256" key="7">
    <source>
        <dbReference type="ARBA" id="ARBA00022989"/>
    </source>
</evidence>
<gene>
    <name evidence="16" type="ORF">V1264_002190</name>
</gene>
<evidence type="ECO:0000256" key="4">
    <source>
        <dbReference type="ARBA" id="ARBA00022676"/>
    </source>
</evidence>
<keyword evidence="6 14" id="KW-0812">Transmembrane</keyword>
<keyword evidence="4" id="KW-0328">Glycosyltransferase</keyword>
<dbReference type="Pfam" id="PF03142">
    <property type="entry name" value="Chitin_synth_2"/>
    <property type="match status" value="1"/>
</dbReference>
<evidence type="ECO:0000256" key="14">
    <source>
        <dbReference type="SAM" id="Phobius"/>
    </source>
</evidence>
<keyword evidence="7 14" id="KW-1133">Transmembrane helix</keyword>
<comment type="caution">
    <text evidence="16">The sequence shown here is derived from an EMBL/GenBank/DDBJ whole genome shotgun (WGS) entry which is preliminary data.</text>
</comment>
<dbReference type="SUPFAM" id="SSF53448">
    <property type="entry name" value="Nucleotide-diphospho-sugar transferases"/>
    <property type="match status" value="1"/>
</dbReference>
<comment type="similarity">
    <text evidence="11">Belongs to the chitin synthase family. Class IV subfamily.</text>
</comment>
<feature type="transmembrane region" description="Helical" evidence="14">
    <location>
        <begin position="1011"/>
        <end position="1029"/>
    </location>
</feature>
<feature type="transmembrane region" description="Helical" evidence="14">
    <location>
        <begin position="125"/>
        <end position="146"/>
    </location>
</feature>
<keyword evidence="10" id="KW-0325">Glycoprotein</keyword>
<keyword evidence="8" id="KW-0175">Coiled coil</keyword>
<evidence type="ECO:0000256" key="11">
    <source>
        <dbReference type="ARBA" id="ARBA00046329"/>
    </source>
</evidence>
<dbReference type="Pfam" id="PF23000">
    <property type="entry name" value="ChitinSynthase_IV_N"/>
    <property type="match status" value="1"/>
</dbReference>
<evidence type="ECO:0000256" key="13">
    <source>
        <dbReference type="SAM" id="MobiDB-lite"/>
    </source>
</evidence>
<evidence type="ECO:0000256" key="8">
    <source>
        <dbReference type="ARBA" id="ARBA00023054"/>
    </source>
</evidence>
<organism evidence="16 17">
    <name type="scientific">Littorina saxatilis</name>
    <dbReference type="NCBI Taxonomy" id="31220"/>
    <lineage>
        <taxon>Eukaryota</taxon>
        <taxon>Metazoa</taxon>
        <taxon>Spiralia</taxon>
        <taxon>Lophotrochozoa</taxon>
        <taxon>Mollusca</taxon>
        <taxon>Gastropoda</taxon>
        <taxon>Caenogastropoda</taxon>
        <taxon>Littorinimorpha</taxon>
        <taxon>Littorinoidea</taxon>
        <taxon>Littorinidae</taxon>
        <taxon>Littorina</taxon>
    </lineage>
</organism>
<protein>
    <recommendedName>
        <fullName evidence="2">chitin synthase</fullName>
        <ecNumber evidence="2">2.4.1.16</ecNumber>
    </recommendedName>
</protein>
<dbReference type="InterPro" id="IPR055120">
    <property type="entry name" value="Chs-1/2_IV_N"/>
</dbReference>
<keyword evidence="5" id="KW-0808">Transferase</keyword>
<evidence type="ECO:0000256" key="2">
    <source>
        <dbReference type="ARBA" id="ARBA00012543"/>
    </source>
</evidence>
<feature type="transmembrane region" description="Helical" evidence="14">
    <location>
        <begin position="425"/>
        <end position="444"/>
    </location>
</feature>
<keyword evidence="17" id="KW-1185">Reference proteome</keyword>
<accession>A0AAN9GPY2</accession>
<feature type="domain" description="Chitin synthase chs-1/2 N-terminal putative transporter" evidence="15">
    <location>
        <begin position="35"/>
        <end position="200"/>
    </location>
</feature>
<feature type="transmembrane region" description="Helical" evidence="14">
    <location>
        <begin position="1035"/>
        <end position="1057"/>
    </location>
</feature>
<evidence type="ECO:0000313" key="17">
    <source>
        <dbReference type="Proteomes" id="UP001374579"/>
    </source>
</evidence>
<evidence type="ECO:0000313" key="16">
    <source>
        <dbReference type="EMBL" id="KAK7116523.1"/>
    </source>
</evidence>
<dbReference type="CDD" id="cd04190">
    <property type="entry name" value="Chitin_synth_C"/>
    <property type="match status" value="1"/>
</dbReference>
<feature type="region of interest" description="Disordered" evidence="13">
    <location>
        <begin position="1205"/>
        <end position="1258"/>
    </location>
</feature>
<feature type="region of interest" description="Disordered" evidence="13">
    <location>
        <begin position="1563"/>
        <end position="1588"/>
    </location>
</feature>
<keyword evidence="3" id="KW-1003">Cell membrane</keyword>
<dbReference type="EMBL" id="JBAMIC010000001">
    <property type="protein sequence ID" value="KAK7116523.1"/>
    <property type="molecule type" value="Genomic_DNA"/>
</dbReference>
<comment type="catalytic activity">
    <reaction evidence="12">
        <text>[(1-&gt;4)-N-acetyl-beta-D-glucosaminyl](n) + UDP-N-acetyl-alpha-D-glucosamine = [(1-&gt;4)-N-acetyl-beta-D-glucosaminyl](n+1) + UDP + H(+)</text>
        <dbReference type="Rhea" id="RHEA:16637"/>
        <dbReference type="Rhea" id="RHEA-COMP:9593"/>
        <dbReference type="Rhea" id="RHEA-COMP:9595"/>
        <dbReference type="ChEBI" id="CHEBI:15378"/>
        <dbReference type="ChEBI" id="CHEBI:17029"/>
        <dbReference type="ChEBI" id="CHEBI:57705"/>
        <dbReference type="ChEBI" id="CHEBI:58223"/>
        <dbReference type="EC" id="2.4.1.16"/>
    </reaction>
</comment>
<feature type="compositionally biased region" description="Polar residues" evidence="13">
    <location>
        <begin position="1563"/>
        <end position="1579"/>
    </location>
</feature>
<evidence type="ECO:0000256" key="5">
    <source>
        <dbReference type="ARBA" id="ARBA00022679"/>
    </source>
</evidence>
<name>A0AAN9GPY2_9CAEN</name>
<evidence type="ECO:0000256" key="6">
    <source>
        <dbReference type="ARBA" id="ARBA00022692"/>
    </source>
</evidence>
<evidence type="ECO:0000256" key="12">
    <source>
        <dbReference type="ARBA" id="ARBA00048014"/>
    </source>
</evidence>
<dbReference type="PANTHER" id="PTHR22914:SF42">
    <property type="entry name" value="CHITIN SYNTHASE"/>
    <property type="match status" value="1"/>
</dbReference>
<evidence type="ECO:0000256" key="10">
    <source>
        <dbReference type="ARBA" id="ARBA00023180"/>
    </source>
</evidence>
<feature type="transmembrane region" description="Helical" evidence="14">
    <location>
        <begin position="974"/>
        <end position="999"/>
    </location>
</feature>
<dbReference type="InterPro" id="IPR029044">
    <property type="entry name" value="Nucleotide-diphossugar_trans"/>
</dbReference>
<feature type="transmembrane region" description="Helical" evidence="14">
    <location>
        <begin position="1097"/>
        <end position="1116"/>
    </location>
</feature>
<dbReference type="Proteomes" id="UP001374579">
    <property type="component" value="Unassembled WGS sequence"/>
</dbReference>
<sequence>MAADPGTGGLFNNFQPWDVFKTVSRKSETIYETATNWFEVAAKTLKLLFFLFLFLCVLCSAVVSKASLLLMTNAIGNADLGNENRDRWVYLLIGVVCMPYMVSFFESLFRALFGNFQRPSFGNMAWILLIETIHSFGLCLLLFRVLPCLDTVRCLLLMNALCSVPAILRLFATKRSDDPRRKVTTAILDVLAVLMQLSAYVIALVSMKSECVKTNQDQDLDPGKPAPIASKEVGLRGTGLMTGSGSAWSNAYSLSDMSWEIPLALLLISINWWENFCDKDLRIGCLYLPVKNYKDTLHRVRTKAYILASLWKIGLTFGFAFLLVPNLSMAHVAFKDLMNTPAEFTRYNGSVLQPIIVTTGTPLDTTESPILPDMVPSHPRSAISPTENRFMRVDYQNCSIANITLNGLLNTTVCTTSYIYNWRQYITYLPLLLQVVSSGLCYYFARLACKLCMQRFSFAVPLSLATPVSVAAMITLCYLSPETTQLIPGFLSWSCTGESNDRQWFIWHLGLGFGLWWASQLWITRYIWTPKAPRLAFTERLFLLPQYCSALIEQSLLLNRRRNDRERILKEMAFSDDASLDSSSTDAMRKQREQIVPKIYVCATMWHETESEMVQLLKSLFRLDIDQSARRNAQDYFNVQDPDYYEFEANIFMDDAMDYNIHGVWMPNDFLVQLVNNVDEAASAIHESEVTLLPPVKIPTPYGGRLVWTLPGGNLLIAHIKDKHKIRHKKRWSQVMYMYYLLGYRLLGQQDQELQSQSTMERDDKWRNSGGHFVKGNLFKYIPERVLVQAENTYILALDGDVDFKPHAVQLLVDRMKKSKKVGAACGRIHPVGSGPMVWYQMFEYAVGHWLQKAAEHMLGCVLCSPGCFSLFRGSSLMDDNVMRTYATRSSEARHYLQYDQGEDRWLCTLMLQQGYRVEYCAASDAMTHAPEGFNEFFNQRRRWIPSTLANIMDLLQSYRTTVKINDNISYLYMFYQGLLMISTILGPATILLMMAGAFNAVMRISLWQSYVLSIGPAALYLVVCFMTKPQLQLSLAAILSAIYSLLMMAVIVGTVVQIAEDTIVSPNAIFLLLLIAIFVISAMFHPQEFLCLLGGALYFLCIPAGYVVLMVYGMCNLHVVSWGTREVASRVQKAQDEREVKIHDSQQGWMAWMHKQEEESACCAKFFGGLRRLCGSRNPDINTEILRQVMEKLDKVETGLRTVATSGTSSSFHQRRRSSSRSRHSKRSNIDDIEEEAEHGDASSTSSSTDEEEHLLEEERDELINPRWLEDMGLRNGEVQYLPMREIEFWQRCIAKYLHPLSKDKVHEAKVAADLKSMRNNVAFAFFMMNAFWIIIIFMMQSVKDKVSLYIPRPGGEPLPIEPLGLLFLVVFAFILLIQFCAMLRHRWGTLLHILASTDIRCCKKKYDHKKAIREAVEYARMLQRLRGIDEDLTDQDYEYMSSSEGRPPSNLYGGADDMMPGGGHGIPRAYDSDVPSHTNSEMPYPLMFQNQGFSESNPNLGPHDLPPEMMEEPRSGGGGGKRRGRRNRGTVVDKNNTLRRAFVRRYTKLLRQHSADVGGESSINQFLNDTAQRSRATQPPRRETAEDLVNRFNRFNR</sequence>